<feature type="region of interest" description="Disordered" evidence="6">
    <location>
        <begin position="242"/>
        <end position="324"/>
    </location>
</feature>
<dbReference type="PANTHER" id="PTHR43133:SF8">
    <property type="entry name" value="RNA POLYMERASE SIGMA FACTOR HI_1459-RELATED"/>
    <property type="match status" value="1"/>
</dbReference>
<comment type="caution">
    <text evidence="9">The sequence shown here is derived from an EMBL/GenBank/DDBJ whole genome shotgun (WGS) entry which is preliminary data.</text>
</comment>
<dbReference type="RefSeq" id="WP_272095879.1">
    <property type="nucleotide sequence ID" value="NZ_JAQNDK010000001.1"/>
</dbReference>
<dbReference type="SUPFAM" id="SSF88659">
    <property type="entry name" value="Sigma3 and sigma4 domains of RNA polymerase sigma factors"/>
    <property type="match status" value="1"/>
</dbReference>
<evidence type="ECO:0000256" key="1">
    <source>
        <dbReference type="ARBA" id="ARBA00010641"/>
    </source>
</evidence>
<dbReference type="Pfam" id="PF08281">
    <property type="entry name" value="Sigma70_r4_2"/>
    <property type="match status" value="1"/>
</dbReference>
<evidence type="ECO:0000313" key="10">
    <source>
        <dbReference type="Proteomes" id="UP001217485"/>
    </source>
</evidence>
<dbReference type="Gene3D" id="1.10.10.10">
    <property type="entry name" value="Winged helix-like DNA-binding domain superfamily/Winged helix DNA-binding domain"/>
    <property type="match status" value="1"/>
</dbReference>
<gene>
    <name evidence="9" type="ORF">POL72_14845</name>
</gene>
<sequence>MAKPATVSPGFELFRRLARRHGVPARNAEDIAQEALLRGLDADQRIEPGGDPGPYRVTIAVNQARNHVRDARCRGEVLTSFDECEIRDECPTPEELLRRWQREKLTRELLDQLEPKDRELVIKHDFEDIPLAQIAAEQGVPLDTVKTRHRRALKELEVQGGRWRARQRSHGWDDSACVPLALGFRRRAWVASLRRLGIRILVQAALVLLTGALVSAVPPLPDLESWIRAAAVRAPATAPAVQHAMAPPVREGAHSAAGPASGDGAPDAAAPAAATAHEISSRTEHGSAHGEAMASGTPAPSNAKTTSHRAAPPTSAVRPTASEVERSLVNQARRAIEAGDVMADVEARRLLEAHARQFPRGRLAAEREALFRQLR</sequence>
<keyword evidence="5" id="KW-0804">Transcription</keyword>
<keyword evidence="2" id="KW-0805">Transcription regulation</keyword>
<feature type="compositionally biased region" description="Low complexity" evidence="6">
    <location>
        <begin position="254"/>
        <end position="277"/>
    </location>
</feature>
<evidence type="ECO:0000256" key="5">
    <source>
        <dbReference type="ARBA" id="ARBA00023163"/>
    </source>
</evidence>
<keyword evidence="10" id="KW-1185">Reference proteome</keyword>
<keyword evidence="4" id="KW-0238">DNA-binding</keyword>
<comment type="similarity">
    <text evidence="1">Belongs to the sigma-70 factor family. ECF subfamily.</text>
</comment>
<dbReference type="SUPFAM" id="SSF88946">
    <property type="entry name" value="Sigma2 domain of RNA polymerase sigma factors"/>
    <property type="match status" value="1"/>
</dbReference>
<dbReference type="InterPro" id="IPR014284">
    <property type="entry name" value="RNA_pol_sigma-70_dom"/>
</dbReference>
<dbReference type="NCBIfam" id="TIGR02937">
    <property type="entry name" value="sigma70-ECF"/>
    <property type="match status" value="1"/>
</dbReference>
<feature type="compositionally biased region" description="Basic and acidic residues" evidence="6">
    <location>
        <begin position="279"/>
        <end position="288"/>
    </location>
</feature>
<dbReference type="InterPro" id="IPR039425">
    <property type="entry name" value="RNA_pol_sigma-70-like"/>
</dbReference>
<dbReference type="PANTHER" id="PTHR43133">
    <property type="entry name" value="RNA POLYMERASE ECF-TYPE SIGMA FACTO"/>
    <property type="match status" value="1"/>
</dbReference>
<name>A0ABT5BY10_9BACT</name>
<reference evidence="9 10" key="1">
    <citation type="submission" date="2023-01" db="EMBL/GenBank/DDBJ databases">
        <title>Minimal conservation of predation-associated metabolite biosynthetic gene clusters underscores biosynthetic potential of Myxococcota including descriptions for ten novel species: Archangium lansinium sp. nov., Myxococcus landrumus sp. nov., Nannocystis bai.</title>
        <authorList>
            <person name="Ahearne A."/>
            <person name="Stevens C."/>
            <person name="Dowd S."/>
        </authorList>
    </citation>
    <scope>NUCLEOTIDE SEQUENCE [LARGE SCALE GENOMIC DNA]</scope>
    <source>
        <strain evidence="9 10">WIWO2</strain>
    </source>
</reference>
<proteinExistence type="inferred from homology"/>
<evidence type="ECO:0000256" key="3">
    <source>
        <dbReference type="ARBA" id="ARBA00023082"/>
    </source>
</evidence>
<dbReference type="InterPro" id="IPR013324">
    <property type="entry name" value="RNA_pol_sigma_r3/r4-like"/>
</dbReference>
<evidence type="ECO:0000256" key="4">
    <source>
        <dbReference type="ARBA" id="ARBA00023125"/>
    </source>
</evidence>
<dbReference type="EMBL" id="JAQNDK010000001">
    <property type="protein sequence ID" value="MDC0679018.1"/>
    <property type="molecule type" value="Genomic_DNA"/>
</dbReference>
<dbReference type="Gene3D" id="1.10.1740.10">
    <property type="match status" value="1"/>
</dbReference>
<accession>A0ABT5BY10</accession>
<feature type="domain" description="RNA polymerase sigma-70 region 2" evidence="7">
    <location>
        <begin position="14"/>
        <end position="72"/>
    </location>
</feature>
<feature type="domain" description="RNA polymerase sigma factor 70 region 4 type 2" evidence="8">
    <location>
        <begin position="107"/>
        <end position="156"/>
    </location>
</feature>
<evidence type="ECO:0000256" key="6">
    <source>
        <dbReference type="SAM" id="MobiDB-lite"/>
    </source>
</evidence>
<protein>
    <submittedName>
        <fullName evidence="9">Sigma-70 family RNA polymerase sigma factor</fullName>
    </submittedName>
</protein>
<evidence type="ECO:0000259" key="8">
    <source>
        <dbReference type="Pfam" id="PF08281"/>
    </source>
</evidence>
<dbReference type="InterPro" id="IPR013325">
    <property type="entry name" value="RNA_pol_sigma_r2"/>
</dbReference>
<dbReference type="Pfam" id="PF04542">
    <property type="entry name" value="Sigma70_r2"/>
    <property type="match status" value="1"/>
</dbReference>
<evidence type="ECO:0000259" key="7">
    <source>
        <dbReference type="Pfam" id="PF04542"/>
    </source>
</evidence>
<organism evidence="9 10">
    <name type="scientific">Sorangium atrum</name>
    <dbReference type="NCBI Taxonomy" id="2995308"/>
    <lineage>
        <taxon>Bacteria</taxon>
        <taxon>Pseudomonadati</taxon>
        <taxon>Myxococcota</taxon>
        <taxon>Polyangia</taxon>
        <taxon>Polyangiales</taxon>
        <taxon>Polyangiaceae</taxon>
        <taxon>Sorangium</taxon>
    </lineage>
</organism>
<evidence type="ECO:0000313" key="9">
    <source>
        <dbReference type="EMBL" id="MDC0679018.1"/>
    </source>
</evidence>
<evidence type="ECO:0000256" key="2">
    <source>
        <dbReference type="ARBA" id="ARBA00023015"/>
    </source>
</evidence>
<keyword evidence="3" id="KW-0731">Sigma factor</keyword>
<dbReference type="InterPro" id="IPR013249">
    <property type="entry name" value="RNA_pol_sigma70_r4_t2"/>
</dbReference>
<dbReference type="InterPro" id="IPR007627">
    <property type="entry name" value="RNA_pol_sigma70_r2"/>
</dbReference>
<dbReference type="CDD" id="cd06171">
    <property type="entry name" value="Sigma70_r4"/>
    <property type="match status" value="1"/>
</dbReference>
<dbReference type="Proteomes" id="UP001217485">
    <property type="component" value="Unassembled WGS sequence"/>
</dbReference>
<dbReference type="InterPro" id="IPR036388">
    <property type="entry name" value="WH-like_DNA-bd_sf"/>
</dbReference>